<evidence type="ECO:0000256" key="1">
    <source>
        <dbReference type="ARBA" id="ARBA00004141"/>
    </source>
</evidence>
<sequence>MPSHDPSTTAPPGGPDLRTPVVDVVVPVHDEETDLEPCLRRLHAHLSGQLPYPFRITVAENASTDGTVAVARRVAAELPGIEVLVLPEAGRGRALRTAWLASPAPVLVYMDVDLSTDLAALLPLVAPLISGHSDLAVGTRLAPSSRVVRGAKREVISRGYNLLLRGALATRLSDAQCGFKAIRADVAARLLPLVEDTGWFFDTELLVLAERSGLRVHEVPVDWVDDPDSRVDIVATAKADLAGIARMLRALATGRLPVAELRASLGRGPLADPVPGVPAGLVGQLVRFATIGVLSTLAYLVLFVALRGVVAAQPANLVALLVTAVANTAANRRITFGIRGGPGAGRAQLQGLVVFGLGLALTSGSLAVLHATGTPARSTEVVVLVAANALATLLRFVLLRGWVFRTARRTSPPLTDPAAPDPAVPAMETVR</sequence>
<dbReference type="OMA" id="FFDTEML"/>
<comment type="pathway">
    <text evidence="3">Protein modification; protein glycosylation.</text>
</comment>
<feature type="transmembrane region" description="Helical" evidence="15">
    <location>
        <begin position="285"/>
        <end position="305"/>
    </location>
</feature>
<evidence type="ECO:0000256" key="5">
    <source>
        <dbReference type="ARBA" id="ARBA00012583"/>
    </source>
</evidence>
<organism evidence="18 19">
    <name type="scientific">Modestobacter italicus (strain DSM 44449 / CECT 9708 / BC 501)</name>
    <dbReference type="NCBI Taxonomy" id="2732864"/>
    <lineage>
        <taxon>Bacteria</taxon>
        <taxon>Bacillati</taxon>
        <taxon>Actinomycetota</taxon>
        <taxon>Actinomycetes</taxon>
        <taxon>Geodermatophilales</taxon>
        <taxon>Geodermatophilaceae</taxon>
        <taxon>Modestobacter</taxon>
    </lineage>
</organism>
<keyword evidence="6" id="KW-0328">Glycosyltransferase</keyword>
<name>I4ETD8_MODI5</name>
<evidence type="ECO:0000256" key="11">
    <source>
        <dbReference type="ARBA" id="ARBA00022989"/>
    </source>
</evidence>
<dbReference type="GO" id="GO:0006487">
    <property type="term" value="P:protein N-linked glycosylation"/>
    <property type="evidence" value="ECO:0007669"/>
    <property type="project" value="TreeGrafter"/>
</dbReference>
<dbReference type="Pfam" id="PF04138">
    <property type="entry name" value="GtrA_DPMS_TM"/>
    <property type="match status" value="1"/>
</dbReference>
<accession>I4ETD8</accession>
<keyword evidence="8 15" id="KW-0812">Transmembrane</keyword>
<dbReference type="OrthoDB" id="2369748at2"/>
<dbReference type="CDD" id="cd04188">
    <property type="entry name" value="DPG_synthase"/>
    <property type="match status" value="1"/>
</dbReference>
<evidence type="ECO:0000256" key="4">
    <source>
        <dbReference type="ARBA" id="ARBA00006739"/>
    </source>
</evidence>
<dbReference type="PANTHER" id="PTHR10859:SF91">
    <property type="entry name" value="DOLICHYL-PHOSPHATE BETA-GLUCOSYLTRANSFERASE"/>
    <property type="match status" value="1"/>
</dbReference>
<dbReference type="Pfam" id="PF00535">
    <property type="entry name" value="Glycos_transf_2"/>
    <property type="match status" value="1"/>
</dbReference>
<dbReference type="eggNOG" id="COG1215">
    <property type="taxonomic scope" value="Bacteria"/>
</dbReference>
<evidence type="ECO:0000313" key="19">
    <source>
        <dbReference type="Proteomes" id="UP000006461"/>
    </source>
</evidence>
<proteinExistence type="inferred from homology"/>
<evidence type="ECO:0000256" key="15">
    <source>
        <dbReference type="SAM" id="Phobius"/>
    </source>
</evidence>
<evidence type="ECO:0000256" key="3">
    <source>
        <dbReference type="ARBA" id="ARBA00004922"/>
    </source>
</evidence>
<evidence type="ECO:0000256" key="6">
    <source>
        <dbReference type="ARBA" id="ARBA00022676"/>
    </source>
</evidence>
<evidence type="ECO:0000259" key="16">
    <source>
        <dbReference type="Pfam" id="PF00535"/>
    </source>
</evidence>
<dbReference type="GO" id="GO:0000271">
    <property type="term" value="P:polysaccharide biosynthetic process"/>
    <property type="evidence" value="ECO:0007669"/>
    <property type="project" value="InterPro"/>
</dbReference>
<keyword evidence="12 15" id="KW-0472">Membrane</keyword>
<evidence type="ECO:0000256" key="2">
    <source>
        <dbReference type="ARBA" id="ARBA00004389"/>
    </source>
</evidence>
<evidence type="ECO:0000256" key="12">
    <source>
        <dbReference type="ARBA" id="ARBA00023136"/>
    </source>
</evidence>
<dbReference type="InterPro" id="IPR029044">
    <property type="entry name" value="Nucleotide-diphossugar_trans"/>
</dbReference>
<keyword evidence="10" id="KW-0735">Signal-anchor</keyword>
<keyword evidence="11 15" id="KW-1133">Transmembrane helix</keyword>
<evidence type="ECO:0000256" key="7">
    <source>
        <dbReference type="ARBA" id="ARBA00022679"/>
    </source>
</evidence>
<protein>
    <recommendedName>
        <fullName evidence="5">dolichyl-phosphate beta-glucosyltransferase</fullName>
        <ecNumber evidence="5">2.4.1.117</ecNumber>
    </recommendedName>
</protein>
<evidence type="ECO:0000256" key="13">
    <source>
        <dbReference type="ARBA" id="ARBA00045097"/>
    </source>
</evidence>
<dbReference type="PANTHER" id="PTHR10859">
    <property type="entry name" value="GLYCOSYL TRANSFERASE"/>
    <property type="match status" value="1"/>
</dbReference>
<dbReference type="InterPro" id="IPR001173">
    <property type="entry name" value="Glyco_trans_2-like"/>
</dbReference>
<evidence type="ECO:0000256" key="10">
    <source>
        <dbReference type="ARBA" id="ARBA00022968"/>
    </source>
</evidence>
<dbReference type="AlphaFoldDB" id="I4ETD8"/>
<dbReference type="SUPFAM" id="SSF53448">
    <property type="entry name" value="Nucleotide-diphospho-sugar transferases"/>
    <property type="match status" value="1"/>
</dbReference>
<feature type="region of interest" description="Disordered" evidence="14">
    <location>
        <begin position="410"/>
        <end position="431"/>
    </location>
</feature>
<dbReference type="KEGG" id="mmar:MODMU_1201"/>
<dbReference type="PATRIC" id="fig|477641.3.peg.1133"/>
<keyword evidence="19" id="KW-1185">Reference proteome</keyword>
<dbReference type="Proteomes" id="UP000006461">
    <property type="component" value="Chromosome"/>
</dbReference>
<comment type="catalytic activity">
    <reaction evidence="13">
        <text>a di-trans,poly-cis-dolichyl phosphate + UDP-alpha-D-glucose = a di-trans,poly-cis-dolichyl beta-D-glucosyl phosphate + UDP</text>
        <dbReference type="Rhea" id="RHEA:15401"/>
        <dbReference type="Rhea" id="RHEA-COMP:19498"/>
        <dbReference type="Rhea" id="RHEA-COMP:19502"/>
        <dbReference type="ChEBI" id="CHEBI:57525"/>
        <dbReference type="ChEBI" id="CHEBI:57683"/>
        <dbReference type="ChEBI" id="CHEBI:58223"/>
        <dbReference type="ChEBI" id="CHEBI:58885"/>
        <dbReference type="EC" id="2.4.1.117"/>
    </reaction>
    <physiologicalReaction direction="left-to-right" evidence="13">
        <dbReference type="Rhea" id="RHEA:15402"/>
    </physiologicalReaction>
</comment>
<feature type="domain" description="Glycosyltransferase 2-like" evidence="16">
    <location>
        <begin position="24"/>
        <end position="189"/>
    </location>
</feature>
<dbReference type="InterPro" id="IPR007267">
    <property type="entry name" value="GtrA_DPMS_TM"/>
</dbReference>
<feature type="compositionally biased region" description="Polar residues" evidence="14">
    <location>
        <begin position="1"/>
        <end position="10"/>
    </location>
</feature>
<dbReference type="HOGENOM" id="CLU_033536_3_0_11"/>
<feature type="transmembrane region" description="Helical" evidence="15">
    <location>
        <begin position="381"/>
        <end position="399"/>
    </location>
</feature>
<gene>
    <name evidence="18" type="ordered locus">MODMU_1201</name>
</gene>
<dbReference type="GO" id="GO:0016020">
    <property type="term" value="C:membrane"/>
    <property type="evidence" value="ECO:0007669"/>
    <property type="project" value="UniProtKB-SubCell"/>
</dbReference>
<evidence type="ECO:0000313" key="18">
    <source>
        <dbReference type="EMBL" id="CCH86651.1"/>
    </source>
</evidence>
<dbReference type="EC" id="2.4.1.117" evidence="5"/>
<comment type="similarity">
    <text evidence="4">Belongs to the glycosyltransferase 2 family.</text>
</comment>
<feature type="transmembrane region" description="Helical" evidence="15">
    <location>
        <begin position="351"/>
        <end position="369"/>
    </location>
</feature>
<evidence type="ECO:0000256" key="9">
    <source>
        <dbReference type="ARBA" id="ARBA00022824"/>
    </source>
</evidence>
<dbReference type="Gene3D" id="3.90.550.10">
    <property type="entry name" value="Spore Coat Polysaccharide Biosynthesis Protein SpsA, Chain A"/>
    <property type="match status" value="1"/>
</dbReference>
<feature type="region of interest" description="Disordered" evidence="14">
    <location>
        <begin position="1"/>
        <end position="20"/>
    </location>
</feature>
<dbReference type="FunFam" id="3.90.550.10:FF:000131">
    <property type="entry name" value="Glycosyl transferase"/>
    <property type="match status" value="1"/>
</dbReference>
<evidence type="ECO:0000256" key="14">
    <source>
        <dbReference type="SAM" id="MobiDB-lite"/>
    </source>
</evidence>
<comment type="subcellular location">
    <subcellularLocation>
        <location evidence="2">Endoplasmic reticulum membrane</location>
        <topology evidence="2">Single-pass membrane protein</topology>
    </subcellularLocation>
    <subcellularLocation>
        <location evidence="1">Membrane</location>
        <topology evidence="1">Multi-pass membrane protein</topology>
    </subcellularLocation>
</comment>
<evidence type="ECO:0000256" key="8">
    <source>
        <dbReference type="ARBA" id="ARBA00022692"/>
    </source>
</evidence>
<feature type="domain" description="GtrA/DPMS transmembrane" evidence="17">
    <location>
        <begin position="287"/>
        <end position="404"/>
    </location>
</feature>
<dbReference type="GO" id="GO:0004581">
    <property type="term" value="F:dolichyl-phosphate beta-glucosyltransferase activity"/>
    <property type="evidence" value="ECO:0007669"/>
    <property type="project" value="UniProtKB-EC"/>
</dbReference>
<reference evidence="18 19" key="1">
    <citation type="journal article" date="2012" name="J. Bacteriol.">
        <title>Genome Sequence of Radiation-Resistant Modestobacter marinus Strain BC501, a Representative Actinobacterium That Thrives on Calcareous Stone Surfaces.</title>
        <authorList>
            <person name="Normand P."/>
            <person name="Gury J."/>
            <person name="Pujic P."/>
            <person name="Chouaia B."/>
            <person name="Crotti E."/>
            <person name="Brusetti L."/>
            <person name="Daffonchio D."/>
            <person name="Vacherie B."/>
            <person name="Barbe V."/>
            <person name="Medigue C."/>
            <person name="Calteau A."/>
            <person name="Ghodhbane-Gtari F."/>
            <person name="Essoussi I."/>
            <person name="Nouioui I."/>
            <person name="Abbassi-Ghozzi I."/>
            <person name="Gtari M."/>
        </authorList>
    </citation>
    <scope>NUCLEOTIDE SEQUENCE [LARGE SCALE GENOMIC DNA]</scope>
    <source>
        <strain evidence="19">BC 501</strain>
    </source>
</reference>
<dbReference type="eggNOG" id="COG2246">
    <property type="taxonomic scope" value="Bacteria"/>
</dbReference>
<dbReference type="EMBL" id="FO203431">
    <property type="protein sequence ID" value="CCH86651.1"/>
    <property type="molecule type" value="Genomic_DNA"/>
</dbReference>
<evidence type="ECO:0000259" key="17">
    <source>
        <dbReference type="Pfam" id="PF04138"/>
    </source>
</evidence>
<dbReference type="STRING" id="477641.MODMU_1201"/>
<keyword evidence="7 18" id="KW-0808">Transferase</keyword>
<dbReference type="InterPro" id="IPR035518">
    <property type="entry name" value="DPG_synthase"/>
</dbReference>
<keyword evidence="9" id="KW-0256">Endoplasmic reticulum</keyword>